<gene>
    <name evidence="2" type="ORF">S58_72810</name>
</gene>
<dbReference type="InterPro" id="IPR051049">
    <property type="entry name" value="Dienelactone_hydrolase-like"/>
</dbReference>
<dbReference type="EMBL" id="AP012603">
    <property type="protein sequence ID" value="BAM93245.1"/>
    <property type="molecule type" value="Genomic_DNA"/>
</dbReference>
<keyword evidence="3" id="KW-1185">Reference proteome</keyword>
<proteinExistence type="predicted"/>
<dbReference type="eggNOG" id="COG0412">
    <property type="taxonomic scope" value="Bacteria"/>
</dbReference>
<dbReference type="Gene3D" id="3.40.50.1820">
    <property type="entry name" value="alpha/beta hydrolase"/>
    <property type="match status" value="1"/>
</dbReference>
<reference evidence="2 3" key="1">
    <citation type="journal article" date="2013" name="Appl. Environ. Microbiol.">
        <title>Genome analysis suggests that the soil oligotrophic bacterium Agromonas oligotrophica (Bradyrhizobium oligotrophicum) is a nitrogen-fixing symbiont of Aeschynomene indica.</title>
        <authorList>
            <person name="Okubo T."/>
            <person name="Fukushima S."/>
            <person name="Itakura M."/>
            <person name="Oshima K."/>
            <person name="Longtonglang A."/>
            <person name="Teaumroong N."/>
            <person name="Mitsui H."/>
            <person name="Hattori M."/>
            <person name="Hattori R."/>
            <person name="Hattori T."/>
            <person name="Minamisawa K."/>
        </authorList>
    </citation>
    <scope>NUCLEOTIDE SEQUENCE [LARGE SCALE GENOMIC DNA]</scope>
    <source>
        <strain evidence="2 3">S58</strain>
    </source>
</reference>
<feature type="domain" description="Dienelactone hydrolase" evidence="1">
    <location>
        <begin position="43"/>
        <end position="239"/>
    </location>
</feature>
<dbReference type="GO" id="GO:0016787">
    <property type="term" value="F:hydrolase activity"/>
    <property type="evidence" value="ECO:0007669"/>
    <property type="project" value="InterPro"/>
</dbReference>
<dbReference type="HOGENOM" id="CLU_054590_7_3_5"/>
<accession>M5A2V5</accession>
<name>M5A2V5_9BRAD</name>
<dbReference type="AlphaFoldDB" id="M5A2V5"/>
<dbReference type="KEGG" id="aol:S58_72810"/>
<organism evidence="2 3">
    <name type="scientific">Bradyrhizobium oligotrophicum S58</name>
    <dbReference type="NCBI Taxonomy" id="1245469"/>
    <lineage>
        <taxon>Bacteria</taxon>
        <taxon>Pseudomonadati</taxon>
        <taxon>Pseudomonadota</taxon>
        <taxon>Alphaproteobacteria</taxon>
        <taxon>Hyphomicrobiales</taxon>
        <taxon>Nitrobacteraceae</taxon>
        <taxon>Bradyrhizobium</taxon>
    </lineage>
</organism>
<sequence length="241" mass="25734">MCEGQNVGQDIKLTASDGFQLGAYRADPSAPPKGRAKDQAKDQAKGAIVVIQEIFGVNHHIRNVCDRLAAEGYVAVAPAIFDRIEPDFTSGYSPDEIAVARKFVANPDWPAMLRDTQAAIDAVKDAGPVGIIGFCLGGSVAYAAATKLTGLKAAVGYYGGAIVRFADDKPTVPTQLHFGEKDAGIPLTDVETIKAKRPDVEILIYPGAQHGFGCDERASYDQPSADLAWTRSLAFFAQHLR</sequence>
<evidence type="ECO:0000313" key="2">
    <source>
        <dbReference type="EMBL" id="BAM93245.1"/>
    </source>
</evidence>
<dbReference type="Proteomes" id="UP000011841">
    <property type="component" value="Chromosome"/>
</dbReference>
<evidence type="ECO:0000259" key="1">
    <source>
        <dbReference type="Pfam" id="PF01738"/>
    </source>
</evidence>
<dbReference type="SUPFAM" id="SSF53474">
    <property type="entry name" value="alpha/beta-Hydrolases"/>
    <property type="match status" value="1"/>
</dbReference>
<evidence type="ECO:0000313" key="3">
    <source>
        <dbReference type="Proteomes" id="UP000011841"/>
    </source>
</evidence>
<protein>
    <submittedName>
        <fullName evidence="2">Putative carboxymethylenebutenolidase</fullName>
    </submittedName>
</protein>
<dbReference type="PANTHER" id="PTHR46623">
    <property type="entry name" value="CARBOXYMETHYLENEBUTENOLIDASE-RELATED"/>
    <property type="match status" value="1"/>
</dbReference>
<dbReference type="InterPro" id="IPR029058">
    <property type="entry name" value="AB_hydrolase_fold"/>
</dbReference>
<dbReference type="STRING" id="1245469.S58_72810"/>
<dbReference type="Pfam" id="PF01738">
    <property type="entry name" value="DLH"/>
    <property type="match status" value="1"/>
</dbReference>
<dbReference type="PATRIC" id="fig|1245469.3.peg.7441"/>
<dbReference type="PANTHER" id="PTHR46623:SF6">
    <property type="entry name" value="ALPHA_BETA-HYDROLASES SUPERFAMILY PROTEIN"/>
    <property type="match status" value="1"/>
</dbReference>
<dbReference type="InterPro" id="IPR002925">
    <property type="entry name" value="Dienelactn_hydro"/>
</dbReference>